<dbReference type="GeneID" id="78823318"/>
<gene>
    <name evidence="1" type="ORF">ACFQMA_24410</name>
</gene>
<comment type="caution">
    <text evidence="1">The sequence shown here is derived from an EMBL/GenBank/DDBJ whole genome shotgun (WGS) entry which is preliminary data.</text>
</comment>
<evidence type="ECO:0008006" key="3">
    <source>
        <dbReference type="Google" id="ProtNLM"/>
    </source>
</evidence>
<protein>
    <recommendedName>
        <fullName evidence="3">DUF4365 domain-containing protein</fullName>
    </recommendedName>
</protein>
<dbReference type="AlphaFoldDB" id="A0ABD5Y6H8"/>
<name>A0ABD5Y6H8_9EURY</name>
<sequence length="176" mass="20492">MSEYAEAVQRLRSVITFLERNSIKVPRTEFTSTIGEWLVMDQLLQQGYSPTLQSGQYDVDILLKSGDRVEVKAATWDSDFGGVYRFDRIKPEKLDHLVCVTLLDDYSEAEYFVFSDDDINSLPPRNQTAFNDPERVDNQRLVRILDNPEDSDRQDMKDINDRLEEFHNAWNKLPPV</sequence>
<keyword evidence="2" id="KW-1185">Reference proteome</keyword>
<dbReference type="Proteomes" id="UP001596432">
    <property type="component" value="Unassembled WGS sequence"/>
</dbReference>
<dbReference type="RefSeq" id="WP_274326281.1">
    <property type="nucleotide sequence ID" value="NZ_CP118159.1"/>
</dbReference>
<proteinExistence type="predicted"/>
<evidence type="ECO:0000313" key="1">
    <source>
        <dbReference type="EMBL" id="MFC7142953.1"/>
    </source>
</evidence>
<organism evidence="1 2">
    <name type="scientific">Halosimplex aquaticum</name>
    <dbReference type="NCBI Taxonomy" id="3026162"/>
    <lineage>
        <taxon>Archaea</taxon>
        <taxon>Methanobacteriati</taxon>
        <taxon>Methanobacteriota</taxon>
        <taxon>Stenosarchaea group</taxon>
        <taxon>Halobacteria</taxon>
        <taxon>Halobacteriales</taxon>
        <taxon>Haloarculaceae</taxon>
        <taxon>Halosimplex</taxon>
    </lineage>
</organism>
<evidence type="ECO:0000313" key="2">
    <source>
        <dbReference type="Proteomes" id="UP001596432"/>
    </source>
</evidence>
<reference evidence="1 2" key="1">
    <citation type="journal article" date="2019" name="Int. J. Syst. Evol. Microbiol.">
        <title>The Global Catalogue of Microorganisms (GCM) 10K type strain sequencing project: providing services to taxonomists for standard genome sequencing and annotation.</title>
        <authorList>
            <consortium name="The Broad Institute Genomics Platform"/>
            <consortium name="The Broad Institute Genome Sequencing Center for Infectious Disease"/>
            <person name="Wu L."/>
            <person name="Ma J."/>
        </authorList>
    </citation>
    <scope>NUCLEOTIDE SEQUENCE [LARGE SCALE GENOMIC DNA]</scope>
    <source>
        <strain evidence="1 2">XZYJT29</strain>
    </source>
</reference>
<dbReference type="EMBL" id="JBHTAS010000002">
    <property type="protein sequence ID" value="MFC7142953.1"/>
    <property type="molecule type" value="Genomic_DNA"/>
</dbReference>
<accession>A0ABD5Y6H8</accession>